<proteinExistence type="predicted"/>
<name>A0A833W5D6_PHYIN</name>
<dbReference type="EMBL" id="WSZM01000864">
    <property type="protein sequence ID" value="KAF4029212.1"/>
    <property type="molecule type" value="Genomic_DNA"/>
</dbReference>
<dbReference type="AlphaFoldDB" id="A0A833W5D6"/>
<comment type="caution">
    <text evidence="1">The sequence shown here is derived from an EMBL/GenBank/DDBJ whole genome shotgun (WGS) entry which is preliminary data.</text>
</comment>
<gene>
    <name evidence="1" type="ORF">GN244_ATG19072</name>
</gene>
<dbReference type="Proteomes" id="UP000602510">
    <property type="component" value="Unassembled WGS sequence"/>
</dbReference>
<accession>A0A833W5D6</accession>
<organism evidence="1 2">
    <name type="scientific">Phytophthora infestans</name>
    <name type="common">Potato late blight agent</name>
    <name type="synonym">Botrytis infestans</name>
    <dbReference type="NCBI Taxonomy" id="4787"/>
    <lineage>
        <taxon>Eukaryota</taxon>
        <taxon>Sar</taxon>
        <taxon>Stramenopiles</taxon>
        <taxon>Oomycota</taxon>
        <taxon>Peronosporomycetes</taxon>
        <taxon>Peronosporales</taxon>
        <taxon>Peronosporaceae</taxon>
        <taxon>Phytophthora</taxon>
    </lineage>
</organism>
<protein>
    <submittedName>
        <fullName evidence="1">Uncharacterized protein</fullName>
    </submittedName>
</protein>
<sequence length="223" mass="24797">MRGVLLDIIYSRDSYFATLREYTEEIALEDTFVANAEPCYLKKNSPSRGNGVKQNEGDESRDIVDDAVVFEFNQFVYHGSAQLPTTMLKDSVSRGFLILRAQPTEVAFGDVYDEILAPGGEHEAEFSRTKLLSPFASVHQRFQEEIGFVLLDLLIGAEMGTELDEGNGSEAFFELELARGSLCPFAQVVGEGQALDLMNLQIWTMMVQTNSLLAFQRGSNSSQ</sequence>
<evidence type="ECO:0000313" key="1">
    <source>
        <dbReference type="EMBL" id="KAF4029212.1"/>
    </source>
</evidence>
<keyword evidence="2" id="KW-1185">Reference proteome</keyword>
<evidence type="ECO:0000313" key="2">
    <source>
        <dbReference type="Proteomes" id="UP000602510"/>
    </source>
</evidence>
<reference evidence="1" key="1">
    <citation type="submission" date="2020-04" db="EMBL/GenBank/DDBJ databases">
        <title>Hybrid Assembly of Korean Phytophthora infestans isolates.</title>
        <authorList>
            <person name="Prokchorchik M."/>
            <person name="Lee Y."/>
            <person name="Seo J."/>
            <person name="Cho J.-H."/>
            <person name="Park Y.-E."/>
            <person name="Jang D.-C."/>
            <person name="Im J.-S."/>
            <person name="Choi J.-G."/>
            <person name="Park H.-J."/>
            <person name="Lee G.-B."/>
            <person name="Lee Y.-G."/>
            <person name="Hong S.-Y."/>
            <person name="Cho K."/>
            <person name="Sohn K.H."/>
        </authorList>
    </citation>
    <scope>NUCLEOTIDE SEQUENCE</scope>
    <source>
        <strain evidence="1">KR_1_A1</strain>
    </source>
</reference>